<dbReference type="Gene3D" id="3.30.60.30">
    <property type="match status" value="3"/>
</dbReference>
<dbReference type="InterPro" id="IPR053265">
    <property type="entry name" value="Serpin"/>
</dbReference>
<dbReference type="SUPFAM" id="SSF100895">
    <property type="entry name" value="Kazal-type serine protease inhibitors"/>
    <property type="match status" value="3"/>
</dbReference>
<dbReference type="Pfam" id="PF00050">
    <property type="entry name" value="Kazal_1"/>
    <property type="match status" value="3"/>
</dbReference>
<keyword evidence="1" id="KW-0732">Signal</keyword>
<sequence>MKGPRAVLVGILALLAVALARQGCNDHDLSSLEAANCSPLAAGLVEDKIVKKPKYPSQASLDAPIGEAVACPFIYLPVCDTSNKTHPNTCVGEAEGATIACEGECPCPVASCAAIYAPVCGTNNITYGNACVAEGARAEVACQGECPCPVASCAAIYAPVCGTNNVTYGNECIAQGARAEVACKGECPCDP</sequence>
<dbReference type="InterPro" id="IPR002350">
    <property type="entry name" value="Kazal_dom"/>
</dbReference>
<evidence type="ECO:0000313" key="3">
    <source>
        <dbReference type="EMBL" id="JAT75036.1"/>
    </source>
</evidence>
<protein>
    <recommendedName>
        <fullName evidence="2">Kazal-like domain-containing protein</fullName>
    </recommendedName>
</protein>
<dbReference type="SMART" id="SM00280">
    <property type="entry name" value="KAZAL"/>
    <property type="match status" value="3"/>
</dbReference>
<dbReference type="PANTHER" id="PTHR21131:SF0">
    <property type="entry name" value="GEO10195P1-RELATED"/>
    <property type="match status" value="1"/>
</dbReference>
<feature type="domain" description="Kazal-like" evidence="2">
    <location>
        <begin position="136"/>
        <end position="191"/>
    </location>
</feature>
<name>A0A1D2A745_AUXPR</name>
<dbReference type="PROSITE" id="PS51465">
    <property type="entry name" value="KAZAL_2"/>
    <property type="match status" value="2"/>
</dbReference>
<organism evidence="3">
    <name type="scientific">Auxenochlorella protothecoides</name>
    <name type="common">Green microalga</name>
    <name type="synonym">Chlorella protothecoides</name>
    <dbReference type="NCBI Taxonomy" id="3075"/>
    <lineage>
        <taxon>Eukaryota</taxon>
        <taxon>Viridiplantae</taxon>
        <taxon>Chlorophyta</taxon>
        <taxon>core chlorophytes</taxon>
        <taxon>Trebouxiophyceae</taxon>
        <taxon>Chlorellales</taxon>
        <taxon>Chlorellaceae</taxon>
        <taxon>Auxenochlorella</taxon>
    </lineage>
</organism>
<dbReference type="AlphaFoldDB" id="A0A1D2A745"/>
<feature type="domain" description="Kazal-like" evidence="2">
    <location>
        <begin position="102"/>
        <end position="135"/>
    </location>
</feature>
<dbReference type="PANTHER" id="PTHR21131">
    <property type="entry name" value="SERINE-TYPE ENDOPEPTIDASE INHIBITOR"/>
    <property type="match status" value="1"/>
</dbReference>
<proteinExistence type="predicted"/>
<accession>A0A1D2A745</accession>
<evidence type="ECO:0000256" key="1">
    <source>
        <dbReference type="SAM" id="SignalP"/>
    </source>
</evidence>
<dbReference type="EMBL" id="GDKF01003586">
    <property type="protein sequence ID" value="JAT75036.1"/>
    <property type="molecule type" value="Transcribed_RNA"/>
</dbReference>
<feature type="signal peptide" evidence="1">
    <location>
        <begin position="1"/>
        <end position="20"/>
    </location>
</feature>
<gene>
    <name evidence="3" type="ORF">g.8871</name>
</gene>
<dbReference type="InterPro" id="IPR036058">
    <property type="entry name" value="Kazal_dom_sf"/>
</dbReference>
<dbReference type="GO" id="GO:0005615">
    <property type="term" value="C:extracellular space"/>
    <property type="evidence" value="ECO:0007669"/>
    <property type="project" value="TreeGrafter"/>
</dbReference>
<reference evidence="3" key="1">
    <citation type="submission" date="2015-08" db="EMBL/GenBank/DDBJ databases">
        <authorList>
            <person name="Babu N.S."/>
            <person name="Beckwith C.J."/>
            <person name="Beseler K.G."/>
            <person name="Brison A."/>
            <person name="Carone J.V."/>
            <person name="Caskin T.P."/>
            <person name="Diamond M."/>
            <person name="Durham M.E."/>
            <person name="Foxe J.M."/>
            <person name="Go M."/>
            <person name="Henderson B.A."/>
            <person name="Jones I.B."/>
            <person name="McGettigan J.A."/>
            <person name="Micheletti S.J."/>
            <person name="Nasrallah M.E."/>
            <person name="Ortiz D."/>
            <person name="Piller C.R."/>
            <person name="Privatt S.R."/>
            <person name="Schneider S.L."/>
            <person name="Sharp S."/>
            <person name="Smith T.C."/>
            <person name="Stanton J.D."/>
            <person name="Ullery H.E."/>
            <person name="Wilson R.J."/>
            <person name="Serrano M.G."/>
            <person name="Buck G."/>
            <person name="Lee V."/>
            <person name="Wang Y."/>
            <person name="Carvalho R."/>
            <person name="Voegtly L."/>
            <person name="Shi R."/>
            <person name="Duckworth R."/>
            <person name="Johnson A."/>
            <person name="Loviza R."/>
            <person name="Walstead R."/>
            <person name="Shah Z."/>
            <person name="Kiflezghi M."/>
            <person name="Wade K."/>
            <person name="Ball S.L."/>
            <person name="Bradley K.W."/>
            <person name="Asai D.J."/>
            <person name="Bowman C.A."/>
            <person name="Russell D.A."/>
            <person name="Pope W.H."/>
            <person name="Jacobs-Sera D."/>
            <person name="Hendrix R.W."/>
            <person name="Hatfull G.F."/>
        </authorList>
    </citation>
    <scope>NUCLEOTIDE SEQUENCE</scope>
</reference>
<evidence type="ECO:0000259" key="2">
    <source>
        <dbReference type="PROSITE" id="PS51465"/>
    </source>
</evidence>
<feature type="chain" id="PRO_5008901414" description="Kazal-like domain-containing protein" evidence="1">
    <location>
        <begin position="21"/>
        <end position="191"/>
    </location>
</feature>